<dbReference type="Pfam" id="PF13439">
    <property type="entry name" value="Glyco_transf_4"/>
    <property type="match status" value="1"/>
</dbReference>
<feature type="domain" description="Glycosyltransferase subfamily 4-like N-terminal" evidence="1">
    <location>
        <begin position="15"/>
        <end position="173"/>
    </location>
</feature>
<accession>A0A4R6FJK0</accession>
<name>A0A4R6FJK0_9SPHN</name>
<dbReference type="PANTHER" id="PTHR45947">
    <property type="entry name" value="SULFOQUINOVOSYL TRANSFERASE SQD2"/>
    <property type="match status" value="1"/>
</dbReference>
<proteinExistence type="predicted"/>
<dbReference type="RefSeq" id="WP_133495790.1">
    <property type="nucleotide sequence ID" value="NZ_BMLU01000007.1"/>
</dbReference>
<dbReference type="GO" id="GO:0016757">
    <property type="term" value="F:glycosyltransferase activity"/>
    <property type="evidence" value="ECO:0007669"/>
    <property type="project" value="UniProtKB-KW"/>
</dbReference>
<dbReference type="Pfam" id="PF13692">
    <property type="entry name" value="Glyco_trans_1_4"/>
    <property type="match status" value="1"/>
</dbReference>
<dbReference type="Gene3D" id="3.40.50.2000">
    <property type="entry name" value="Glycogen Phosphorylase B"/>
    <property type="match status" value="2"/>
</dbReference>
<gene>
    <name evidence="2" type="ORF">EV664_10758</name>
</gene>
<evidence type="ECO:0000259" key="1">
    <source>
        <dbReference type="Pfam" id="PF13439"/>
    </source>
</evidence>
<comment type="caution">
    <text evidence="2">The sequence shown here is derived from an EMBL/GenBank/DDBJ whole genome shotgun (WGS) entry which is preliminary data.</text>
</comment>
<sequence length="394" mass="44048">MRIVDVNEFYSPTGGGVRTYLDRKMTIMAEMGHELIVIAPGRENRVEERLDGGKVIWVRSPPLVFDFNYRMFFFEAPIHALLDELDPDIVETSSPWRPGWIIGNWQGRAPKIFFAHNDNVGAYPMRWFESFACPGDVESAFGWYTRYMGRFLAKFDAFVTNGPALAKRHAARGLTVHASMPLGIQRGFFSPDHRDEALRRSLLEQLDLPEHGHLLLGLGRHHPEKRWPMVIDAVETAGQDLPVGMIMIGQGVHSRQLEKRIAGSPHIRMYRPVYERPRLARIMASCDALIHGSDAEPFGLVGLEAIASGLPLVAPDEGGLFELADPHIAETYRARDARSAAAAIRRLFARDPAILKAAGRHAASKVRTDVDHVEDLIAYYQSLIDGAPASIWVA</sequence>
<dbReference type="SUPFAM" id="SSF53756">
    <property type="entry name" value="UDP-Glycosyltransferase/glycogen phosphorylase"/>
    <property type="match status" value="1"/>
</dbReference>
<dbReference type="InterPro" id="IPR050194">
    <property type="entry name" value="Glycosyltransferase_grp1"/>
</dbReference>
<reference evidence="2 3" key="1">
    <citation type="submission" date="2019-03" db="EMBL/GenBank/DDBJ databases">
        <title>Genomic Encyclopedia of Type Strains, Phase IV (KMG-IV): sequencing the most valuable type-strain genomes for metagenomic binning, comparative biology and taxonomic classification.</title>
        <authorList>
            <person name="Goeker M."/>
        </authorList>
    </citation>
    <scope>NUCLEOTIDE SEQUENCE [LARGE SCALE GENOMIC DNA]</scope>
    <source>
        <strain evidence="2 3">DSM 25059</strain>
    </source>
</reference>
<keyword evidence="3" id="KW-1185">Reference proteome</keyword>
<keyword evidence="2" id="KW-0808">Transferase</keyword>
<evidence type="ECO:0000313" key="2">
    <source>
        <dbReference type="EMBL" id="TDN81659.1"/>
    </source>
</evidence>
<dbReference type="EMBL" id="SNWD01000007">
    <property type="protein sequence ID" value="TDN81659.1"/>
    <property type="molecule type" value="Genomic_DNA"/>
</dbReference>
<protein>
    <submittedName>
        <fullName evidence="2">Alpha-1,6-mannosyltransferase</fullName>
    </submittedName>
</protein>
<evidence type="ECO:0000313" key="3">
    <source>
        <dbReference type="Proteomes" id="UP000295493"/>
    </source>
</evidence>
<dbReference type="PANTHER" id="PTHR45947:SF3">
    <property type="entry name" value="SULFOQUINOVOSYL TRANSFERASE SQD2"/>
    <property type="match status" value="1"/>
</dbReference>
<keyword evidence="2" id="KW-0328">Glycosyltransferase</keyword>
<dbReference type="AlphaFoldDB" id="A0A4R6FJK0"/>
<dbReference type="OrthoDB" id="9802525at2"/>
<organism evidence="2 3">
    <name type="scientific">Stakelama pacifica</name>
    <dbReference type="NCBI Taxonomy" id="517720"/>
    <lineage>
        <taxon>Bacteria</taxon>
        <taxon>Pseudomonadati</taxon>
        <taxon>Pseudomonadota</taxon>
        <taxon>Alphaproteobacteria</taxon>
        <taxon>Sphingomonadales</taxon>
        <taxon>Sphingomonadaceae</taxon>
        <taxon>Stakelama</taxon>
    </lineage>
</organism>
<dbReference type="Proteomes" id="UP000295493">
    <property type="component" value="Unassembled WGS sequence"/>
</dbReference>
<dbReference type="InterPro" id="IPR028098">
    <property type="entry name" value="Glyco_trans_4-like_N"/>
</dbReference>